<evidence type="ECO:0000256" key="4">
    <source>
        <dbReference type="ARBA" id="ARBA00022982"/>
    </source>
</evidence>
<keyword evidence="3 6" id="KW-0479">Metal-binding</keyword>
<dbReference type="InterPro" id="IPR036909">
    <property type="entry name" value="Cyt_c-like_dom_sf"/>
</dbReference>
<evidence type="ECO:0000256" key="3">
    <source>
        <dbReference type="ARBA" id="ARBA00022723"/>
    </source>
</evidence>
<reference evidence="8 9" key="2">
    <citation type="journal article" date="2016" name="Appl. Microbiol. Biotechnol.">
        <title>Mutations improving production and secretion of extracellular lipase by Burkholderia glumae PG1.</title>
        <authorList>
            <person name="Knapp A."/>
            <person name="Voget S."/>
            <person name="Gao R."/>
            <person name="Zaburannyi N."/>
            <person name="Krysciak D."/>
            <person name="Breuer M."/>
            <person name="Hauer B."/>
            <person name="Streit W.R."/>
            <person name="Muller R."/>
            <person name="Daniel R."/>
            <person name="Jaeger K.E."/>
        </authorList>
    </citation>
    <scope>NUCLEOTIDE SEQUENCE [LARGE SCALE GENOMIC DNA]</scope>
    <source>
        <strain evidence="8 9">PG1</strain>
    </source>
</reference>
<dbReference type="SUPFAM" id="SSF46626">
    <property type="entry name" value="Cytochrome c"/>
    <property type="match status" value="2"/>
</dbReference>
<sequence>MTGRRTFVKEALVKGTAAVLAKPGTGIAQESAMQRAFDTLRTNAREAATRAWDGSPISTARLCAEVWNVIRRCRRRSRRPGRPRAVHAGKGCYECHGISGQGSIGTGPARAPPPLPLAAMPAYVHAPTGQMPRFSAKILSNDDIARIHAYLDSIPANPPVAAIALLNDGTEGTHATRVAAETAGVGVGNAHGASIFAANCAGCHGPHGEGGVGPKRVGIAATLSLDGVASRIREPSGIMPMLYPKPSMRPTWGTWRVM</sequence>
<protein>
    <recommendedName>
        <fullName evidence="7">Cytochrome c domain-containing protein</fullName>
    </recommendedName>
</protein>
<dbReference type="InterPro" id="IPR009056">
    <property type="entry name" value="Cyt_c-like_dom"/>
</dbReference>
<dbReference type="Proteomes" id="UP000031838">
    <property type="component" value="Chromosome 1"/>
</dbReference>
<dbReference type="PANTHER" id="PTHR37823:SF1">
    <property type="entry name" value="CYTOCHROME C-553-LIKE"/>
    <property type="match status" value="1"/>
</dbReference>
<dbReference type="Pfam" id="PF13442">
    <property type="entry name" value="Cytochrome_CBB3"/>
    <property type="match status" value="1"/>
</dbReference>
<organism evidence="8 9">
    <name type="scientific">Burkholderia plantarii</name>
    <dbReference type="NCBI Taxonomy" id="41899"/>
    <lineage>
        <taxon>Bacteria</taxon>
        <taxon>Pseudomonadati</taxon>
        <taxon>Pseudomonadota</taxon>
        <taxon>Betaproteobacteria</taxon>
        <taxon>Burkholderiales</taxon>
        <taxon>Burkholderiaceae</taxon>
        <taxon>Burkholderia</taxon>
    </lineage>
</organism>
<keyword evidence="2 6" id="KW-0349">Heme</keyword>
<evidence type="ECO:0000256" key="2">
    <source>
        <dbReference type="ARBA" id="ARBA00022617"/>
    </source>
</evidence>
<dbReference type="GO" id="GO:0009055">
    <property type="term" value="F:electron transfer activity"/>
    <property type="evidence" value="ECO:0007669"/>
    <property type="project" value="InterPro"/>
</dbReference>
<name>A0A0B6RXW4_BURPL</name>
<keyword evidence="5 6" id="KW-0408">Iron</keyword>
<evidence type="ECO:0000313" key="9">
    <source>
        <dbReference type="Proteomes" id="UP000031838"/>
    </source>
</evidence>
<evidence type="ECO:0000256" key="6">
    <source>
        <dbReference type="PROSITE-ProRule" id="PRU00433"/>
    </source>
</evidence>
<evidence type="ECO:0000256" key="1">
    <source>
        <dbReference type="ARBA" id="ARBA00022448"/>
    </source>
</evidence>
<gene>
    <name evidence="8" type="ORF">BGL_1c13500</name>
</gene>
<proteinExistence type="predicted"/>
<feature type="domain" description="Cytochrome c" evidence="7">
    <location>
        <begin position="187"/>
        <end position="258"/>
    </location>
</feature>
<keyword evidence="4" id="KW-0249">Electron transport</keyword>
<feature type="domain" description="Cytochrome c" evidence="7">
    <location>
        <begin position="76"/>
        <end position="155"/>
    </location>
</feature>
<dbReference type="PROSITE" id="PS51007">
    <property type="entry name" value="CYTC"/>
    <property type="match status" value="2"/>
</dbReference>
<dbReference type="GO" id="GO:0020037">
    <property type="term" value="F:heme binding"/>
    <property type="evidence" value="ECO:0007669"/>
    <property type="project" value="InterPro"/>
</dbReference>
<dbReference type="GO" id="GO:0046872">
    <property type="term" value="F:metal ion binding"/>
    <property type="evidence" value="ECO:0007669"/>
    <property type="project" value="UniProtKB-KW"/>
</dbReference>
<dbReference type="Gene3D" id="1.10.760.10">
    <property type="entry name" value="Cytochrome c-like domain"/>
    <property type="match status" value="2"/>
</dbReference>
<evidence type="ECO:0000313" key="8">
    <source>
        <dbReference type="EMBL" id="AJK45870.1"/>
    </source>
</evidence>
<dbReference type="EMBL" id="CP002580">
    <property type="protein sequence ID" value="AJK45870.1"/>
    <property type="molecule type" value="Genomic_DNA"/>
</dbReference>
<dbReference type="RefSeq" id="WP_052498276.1">
    <property type="nucleotide sequence ID" value="NZ_CP002580.1"/>
</dbReference>
<accession>A0A0B6RXW4</accession>
<evidence type="ECO:0000259" key="7">
    <source>
        <dbReference type="PROSITE" id="PS51007"/>
    </source>
</evidence>
<dbReference type="KEGG" id="bgp:BGL_1c13500"/>
<keyword evidence="9" id="KW-1185">Reference proteome</keyword>
<reference evidence="9" key="1">
    <citation type="submission" date="2011-03" db="EMBL/GenBank/DDBJ databases">
        <authorList>
            <person name="Voget S."/>
            <person name="Streit W.R."/>
            <person name="Jaeger K.E."/>
            <person name="Daniel R."/>
        </authorList>
    </citation>
    <scope>NUCLEOTIDE SEQUENCE [LARGE SCALE GENOMIC DNA]</scope>
    <source>
        <strain evidence="9">PG1</strain>
    </source>
</reference>
<dbReference type="InterPro" id="IPR051811">
    <property type="entry name" value="Cytochrome_c550/c551-like"/>
</dbReference>
<keyword evidence="1" id="KW-0813">Transport</keyword>
<dbReference type="AlphaFoldDB" id="A0A0B6RXW4"/>
<dbReference type="PANTHER" id="PTHR37823">
    <property type="entry name" value="CYTOCHROME C-553-LIKE"/>
    <property type="match status" value="1"/>
</dbReference>
<dbReference type="HOGENOM" id="CLU_1076363_0_0_4"/>
<evidence type="ECO:0000256" key="5">
    <source>
        <dbReference type="ARBA" id="ARBA00023004"/>
    </source>
</evidence>